<comment type="subcellular location">
    <subcellularLocation>
        <location evidence="2">Chromosome</location>
    </subcellularLocation>
    <subcellularLocation>
        <location evidence="1">Nucleus</location>
    </subcellularLocation>
</comment>
<keyword evidence="4" id="KW-0227">DNA damage</keyword>
<organism evidence="12 13">
    <name type="scientific">Corchorus capsularis</name>
    <name type="common">Jute</name>
    <dbReference type="NCBI Taxonomy" id="210143"/>
    <lineage>
        <taxon>Eukaryota</taxon>
        <taxon>Viridiplantae</taxon>
        <taxon>Streptophyta</taxon>
        <taxon>Embryophyta</taxon>
        <taxon>Tracheophyta</taxon>
        <taxon>Spermatophyta</taxon>
        <taxon>Magnoliopsida</taxon>
        <taxon>eudicotyledons</taxon>
        <taxon>Gunneridae</taxon>
        <taxon>Pentapetalae</taxon>
        <taxon>rosids</taxon>
        <taxon>malvids</taxon>
        <taxon>Malvales</taxon>
        <taxon>Malvaceae</taxon>
        <taxon>Grewioideae</taxon>
        <taxon>Apeibeae</taxon>
        <taxon>Corchorus</taxon>
    </lineage>
</organism>
<evidence type="ECO:0000256" key="2">
    <source>
        <dbReference type="ARBA" id="ARBA00004286"/>
    </source>
</evidence>
<dbReference type="OMA" id="RDETCHV"/>
<dbReference type="SUPFAM" id="SSF49879">
    <property type="entry name" value="SMAD/FHA domain"/>
    <property type="match status" value="1"/>
</dbReference>
<keyword evidence="5" id="KW-0234">DNA repair</keyword>
<dbReference type="GO" id="GO:0005694">
    <property type="term" value="C:chromosome"/>
    <property type="evidence" value="ECO:0007669"/>
    <property type="project" value="UniProtKB-SubCell"/>
</dbReference>
<dbReference type="SMART" id="SM00240">
    <property type="entry name" value="FHA"/>
    <property type="match status" value="1"/>
</dbReference>
<keyword evidence="13" id="KW-1185">Reference proteome</keyword>
<keyword evidence="6" id="KW-0539">Nucleus</keyword>
<evidence type="ECO:0000313" key="13">
    <source>
        <dbReference type="Proteomes" id="UP000188268"/>
    </source>
</evidence>
<feature type="region of interest" description="Disordered" evidence="9">
    <location>
        <begin position="568"/>
        <end position="595"/>
    </location>
</feature>
<dbReference type="Pfam" id="PF00498">
    <property type="entry name" value="FHA"/>
    <property type="match status" value="1"/>
</dbReference>
<gene>
    <name evidence="12" type="ORF">CCACVL1_06848</name>
</gene>
<dbReference type="GO" id="GO:0071479">
    <property type="term" value="P:cellular response to ionizing radiation"/>
    <property type="evidence" value="ECO:0007669"/>
    <property type="project" value="EnsemblPlants"/>
</dbReference>
<evidence type="ECO:0000313" key="12">
    <source>
        <dbReference type="EMBL" id="OMO92443.1"/>
    </source>
</evidence>
<dbReference type="OrthoDB" id="980445at2759"/>
<evidence type="ECO:0000256" key="4">
    <source>
        <dbReference type="ARBA" id="ARBA00022763"/>
    </source>
</evidence>
<dbReference type="CDD" id="cd22667">
    <property type="entry name" value="FHA_NBN"/>
    <property type="match status" value="1"/>
</dbReference>
<evidence type="ECO:0000259" key="10">
    <source>
        <dbReference type="PROSITE" id="PS50006"/>
    </source>
</evidence>
<feature type="region of interest" description="Disordered" evidence="9">
    <location>
        <begin position="535"/>
        <end position="554"/>
    </location>
</feature>
<sequence>MVWALLPVDPSSGEEDKYYIFRKGTYKVGRKGCDIIIYKDKGVSRIHADIIVDGMTQSSQVRIKDLSKYGTVINKNLCSKKKVHEFPDKQTSLEDGDLLSFGTGNATYRFCSFPLILYICSADISPMNHHLQDKVSSIGARLTHVFGEECTHVLIDQHMLLKGELLDAIVAKKPVLHISWLEFVAEKCIRTELPSCSPHVPRITVDGVSIEVSDPGTRENCLDGYTFLLESTHMYKFGDRLQSLVEVSGSRSFWVKDICSSSQASECGGHSRLVYVTPGRSVEKLDHLEKLGLPYRVNEITLISAVLSGKLDQSLLICSSVVVSSSCSTDETVVADSGDEHESATPANANASTHKEGAQTYANKAEMSLEAPNHVNKAEGSTYNDAARLQDSQVTLRDDNGCLAARRNKAEESENGNSDIIYSQALIIRDVHIPSTINMIADNRVINYKRFRKASIQSGNSFNNLVPFSKYPYKDHDLGSEDLAECVKEEKKRKKMEALAEDLFNNEKGRQRGLSASLRGRWQSFAGGDGRFKDEGVQSEPNFPNAVNEDQEPGNIMLMPMSMGGRVSKRANGACSKMSGNKERISGEEGKDTFPEEQLKFREAFKASKSNANHSVKGALGGR</sequence>
<evidence type="ECO:0000256" key="7">
    <source>
        <dbReference type="ARBA" id="ARBA00023306"/>
    </source>
</evidence>
<evidence type="ECO:0000256" key="3">
    <source>
        <dbReference type="ARBA" id="ARBA00022454"/>
    </source>
</evidence>
<comment type="similarity">
    <text evidence="8">Belongs to the Nibrin family.</text>
</comment>
<name>A0A1R3JC62_COCAP</name>
<dbReference type="SUPFAM" id="SSF52113">
    <property type="entry name" value="BRCT domain"/>
    <property type="match status" value="1"/>
</dbReference>
<dbReference type="PANTHER" id="PTHR12162">
    <property type="entry name" value="NIBRIN-RELATED"/>
    <property type="match status" value="1"/>
</dbReference>
<dbReference type="STRING" id="210143.A0A1R3JC62"/>
<keyword evidence="3" id="KW-0158">Chromosome</keyword>
<evidence type="ECO:0000256" key="6">
    <source>
        <dbReference type="ARBA" id="ARBA00023242"/>
    </source>
</evidence>
<protein>
    <recommendedName>
        <fullName evidence="14">FHA domain-containing protein</fullName>
    </recommendedName>
</protein>
<dbReference type="GO" id="GO:0000724">
    <property type="term" value="P:double-strand break repair via homologous recombination"/>
    <property type="evidence" value="ECO:0007669"/>
    <property type="project" value="EnsemblPlants"/>
</dbReference>
<dbReference type="InterPro" id="IPR000253">
    <property type="entry name" value="FHA_dom"/>
</dbReference>
<proteinExistence type="inferred from homology"/>
<dbReference type="InterPro" id="IPR040227">
    <property type="entry name" value="Nibrin-rel"/>
</dbReference>
<dbReference type="Proteomes" id="UP000188268">
    <property type="component" value="Unassembled WGS sequence"/>
</dbReference>
<feature type="domain" description="FHA" evidence="10">
    <location>
        <begin position="26"/>
        <end position="78"/>
    </location>
</feature>
<feature type="compositionally biased region" description="Basic and acidic residues" evidence="9">
    <location>
        <begin position="580"/>
        <end position="595"/>
    </location>
</feature>
<dbReference type="GO" id="GO:0003684">
    <property type="term" value="F:damaged DNA binding"/>
    <property type="evidence" value="ECO:0007669"/>
    <property type="project" value="TreeGrafter"/>
</dbReference>
<dbReference type="Gene3D" id="2.60.200.20">
    <property type="match status" value="1"/>
</dbReference>
<dbReference type="InterPro" id="IPR036420">
    <property type="entry name" value="BRCT_dom_sf"/>
</dbReference>
<evidence type="ECO:0000256" key="1">
    <source>
        <dbReference type="ARBA" id="ARBA00004123"/>
    </source>
</evidence>
<evidence type="ECO:0000259" key="11">
    <source>
        <dbReference type="PROSITE" id="PS50172"/>
    </source>
</evidence>
<dbReference type="PANTHER" id="PTHR12162:SF0">
    <property type="entry name" value="NIBRIN"/>
    <property type="match status" value="1"/>
</dbReference>
<dbReference type="EMBL" id="AWWV01008198">
    <property type="protein sequence ID" value="OMO92443.1"/>
    <property type="molecule type" value="Genomic_DNA"/>
</dbReference>
<dbReference type="PROSITE" id="PS50006">
    <property type="entry name" value="FHA_DOMAIN"/>
    <property type="match status" value="1"/>
</dbReference>
<dbReference type="CDD" id="cd00027">
    <property type="entry name" value="BRCT"/>
    <property type="match status" value="1"/>
</dbReference>
<feature type="region of interest" description="Disordered" evidence="9">
    <location>
        <begin position="604"/>
        <end position="623"/>
    </location>
</feature>
<evidence type="ECO:0000256" key="5">
    <source>
        <dbReference type="ARBA" id="ARBA00023204"/>
    </source>
</evidence>
<dbReference type="GO" id="GO:0007131">
    <property type="term" value="P:reciprocal meiotic recombination"/>
    <property type="evidence" value="ECO:0007669"/>
    <property type="project" value="EnsemblPlants"/>
</dbReference>
<keyword evidence="7" id="KW-0131">Cell cycle</keyword>
<dbReference type="AlphaFoldDB" id="A0A1R3JC62"/>
<reference evidence="12 13" key="1">
    <citation type="submission" date="2013-09" db="EMBL/GenBank/DDBJ databases">
        <title>Corchorus capsularis genome sequencing.</title>
        <authorList>
            <person name="Alam M."/>
            <person name="Haque M.S."/>
            <person name="Islam M.S."/>
            <person name="Emdad E.M."/>
            <person name="Islam M.M."/>
            <person name="Ahmed B."/>
            <person name="Halim A."/>
            <person name="Hossen Q.M.M."/>
            <person name="Hossain M.Z."/>
            <person name="Ahmed R."/>
            <person name="Khan M.M."/>
            <person name="Islam R."/>
            <person name="Rashid M.M."/>
            <person name="Khan S.A."/>
            <person name="Rahman M.S."/>
            <person name="Alam M."/>
        </authorList>
    </citation>
    <scope>NUCLEOTIDE SEQUENCE [LARGE SCALE GENOMIC DNA]</scope>
    <source>
        <strain evidence="13">cv. CVL-1</strain>
        <tissue evidence="12">Whole seedling</tissue>
    </source>
</reference>
<evidence type="ECO:0008006" key="14">
    <source>
        <dbReference type="Google" id="ProtNLM"/>
    </source>
</evidence>
<comment type="caution">
    <text evidence="12">The sequence shown here is derived from an EMBL/GenBank/DDBJ whole genome shotgun (WGS) entry which is preliminary data.</text>
</comment>
<dbReference type="InterPro" id="IPR008984">
    <property type="entry name" value="SMAD_FHA_dom_sf"/>
</dbReference>
<dbReference type="Gramene" id="OMO92443">
    <property type="protein sequence ID" value="OMO92443"/>
    <property type="gene ID" value="CCACVL1_06848"/>
</dbReference>
<dbReference type="GO" id="GO:0007095">
    <property type="term" value="P:mitotic G2 DNA damage checkpoint signaling"/>
    <property type="evidence" value="ECO:0007669"/>
    <property type="project" value="InterPro"/>
</dbReference>
<feature type="domain" description="BRCT" evidence="11">
    <location>
        <begin position="115"/>
        <end position="181"/>
    </location>
</feature>
<evidence type="ECO:0000256" key="8">
    <source>
        <dbReference type="ARBA" id="ARBA00044757"/>
    </source>
</evidence>
<dbReference type="GO" id="GO:0006312">
    <property type="term" value="P:mitotic recombination"/>
    <property type="evidence" value="ECO:0007669"/>
    <property type="project" value="EnsemblPlants"/>
</dbReference>
<dbReference type="GO" id="GO:0030870">
    <property type="term" value="C:Mre11 complex"/>
    <property type="evidence" value="ECO:0007669"/>
    <property type="project" value="InterPro"/>
</dbReference>
<dbReference type="FunFam" id="2.60.200.20:FF:000017">
    <property type="entry name" value="Nibrin"/>
    <property type="match status" value="1"/>
</dbReference>
<accession>A0A1R3JC62</accession>
<dbReference type="PROSITE" id="PS50172">
    <property type="entry name" value="BRCT"/>
    <property type="match status" value="1"/>
</dbReference>
<feature type="region of interest" description="Disordered" evidence="9">
    <location>
        <begin position="335"/>
        <end position="357"/>
    </location>
</feature>
<dbReference type="InterPro" id="IPR001357">
    <property type="entry name" value="BRCT_dom"/>
</dbReference>
<evidence type="ECO:0000256" key="9">
    <source>
        <dbReference type="SAM" id="MobiDB-lite"/>
    </source>
</evidence>